<evidence type="ECO:0000256" key="17">
    <source>
        <dbReference type="ARBA" id="ARBA00034000"/>
    </source>
</evidence>
<dbReference type="Gene3D" id="1.10.3810.10">
    <property type="entry name" value="Biosynthetic peptidoglycan transglycosylase-like"/>
    <property type="match status" value="1"/>
</dbReference>
<evidence type="ECO:0000256" key="18">
    <source>
        <dbReference type="ARBA" id="ARBA00049902"/>
    </source>
</evidence>
<evidence type="ECO:0000256" key="14">
    <source>
        <dbReference type="ARBA" id="ARBA00023136"/>
    </source>
</evidence>
<dbReference type="STRING" id="91360.SAMN05660330_00181"/>
<evidence type="ECO:0000256" key="9">
    <source>
        <dbReference type="ARBA" id="ARBA00022692"/>
    </source>
</evidence>
<dbReference type="OrthoDB" id="9766909at2"/>
<dbReference type="GO" id="GO:0009002">
    <property type="term" value="F:serine-type D-Ala-D-Ala carboxypeptidase activity"/>
    <property type="evidence" value="ECO:0007669"/>
    <property type="project" value="UniProtKB-EC"/>
</dbReference>
<evidence type="ECO:0000313" key="22">
    <source>
        <dbReference type="EMBL" id="SDO39785.1"/>
    </source>
</evidence>
<dbReference type="InterPro" id="IPR023346">
    <property type="entry name" value="Lysozyme-like_dom_sf"/>
</dbReference>
<evidence type="ECO:0000259" key="21">
    <source>
        <dbReference type="Pfam" id="PF00912"/>
    </source>
</evidence>
<dbReference type="Gene3D" id="3.40.710.10">
    <property type="entry name" value="DD-peptidase/beta-lactamase superfamily"/>
    <property type="match status" value="1"/>
</dbReference>
<evidence type="ECO:0000256" key="7">
    <source>
        <dbReference type="ARBA" id="ARBA00022676"/>
    </source>
</evidence>
<evidence type="ECO:0000256" key="2">
    <source>
        <dbReference type="ARBA" id="ARBA00004752"/>
    </source>
</evidence>
<evidence type="ECO:0000256" key="16">
    <source>
        <dbReference type="ARBA" id="ARBA00023316"/>
    </source>
</evidence>
<dbReference type="GO" id="GO:0016020">
    <property type="term" value="C:membrane"/>
    <property type="evidence" value="ECO:0007669"/>
    <property type="project" value="UniProtKB-SubCell"/>
</dbReference>
<organism evidence="22 23">
    <name type="scientific">Desulforhopalus singaporensis</name>
    <dbReference type="NCBI Taxonomy" id="91360"/>
    <lineage>
        <taxon>Bacteria</taxon>
        <taxon>Pseudomonadati</taxon>
        <taxon>Thermodesulfobacteriota</taxon>
        <taxon>Desulfobulbia</taxon>
        <taxon>Desulfobulbales</taxon>
        <taxon>Desulfocapsaceae</taxon>
        <taxon>Desulforhopalus</taxon>
    </lineage>
</organism>
<feature type="domain" description="Glycosyl transferase family 51" evidence="21">
    <location>
        <begin position="83"/>
        <end position="252"/>
    </location>
</feature>
<keyword evidence="10" id="KW-0378">Hydrolase</keyword>
<evidence type="ECO:0000256" key="12">
    <source>
        <dbReference type="ARBA" id="ARBA00022984"/>
    </source>
</evidence>
<protein>
    <submittedName>
        <fullName evidence="22">Penicillin-binding protein 1A</fullName>
    </submittedName>
</protein>
<dbReference type="InterPro" id="IPR036950">
    <property type="entry name" value="PBP_transglycosylase"/>
</dbReference>
<evidence type="ECO:0000259" key="20">
    <source>
        <dbReference type="Pfam" id="PF00905"/>
    </source>
</evidence>
<dbReference type="GO" id="GO:0009252">
    <property type="term" value="P:peptidoglycan biosynthetic process"/>
    <property type="evidence" value="ECO:0007669"/>
    <property type="project" value="UniProtKB-UniPathway"/>
</dbReference>
<evidence type="ECO:0000313" key="23">
    <source>
        <dbReference type="Proteomes" id="UP000199073"/>
    </source>
</evidence>
<keyword evidence="11" id="KW-0133">Cell shape</keyword>
<evidence type="ECO:0000256" key="5">
    <source>
        <dbReference type="ARBA" id="ARBA00022645"/>
    </source>
</evidence>
<accession>A0A1H0J7S5</accession>
<comment type="subcellular location">
    <subcellularLocation>
        <location evidence="1">Membrane</location>
    </subcellularLocation>
</comment>
<reference evidence="22 23" key="1">
    <citation type="submission" date="2016-10" db="EMBL/GenBank/DDBJ databases">
        <authorList>
            <person name="de Groot N.N."/>
        </authorList>
    </citation>
    <scope>NUCLEOTIDE SEQUENCE [LARGE SCALE GENOMIC DNA]</scope>
    <source>
        <strain evidence="22 23">DSM 12130</strain>
    </source>
</reference>
<evidence type="ECO:0000256" key="4">
    <source>
        <dbReference type="ARBA" id="ARBA00007739"/>
    </source>
</evidence>
<dbReference type="GO" id="GO:0071555">
    <property type="term" value="P:cell wall organization"/>
    <property type="evidence" value="ECO:0007669"/>
    <property type="project" value="UniProtKB-KW"/>
</dbReference>
<comment type="similarity">
    <text evidence="4">In the N-terminal section; belongs to the glycosyltransferase 51 family.</text>
</comment>
<dbReference type="EMBL" id="FNJI01000001">
    <property type="protein sequence ID" value="SDO39785.1"/>
    <property type="molecule type" value="Genomic_DNA"/>
</dbReference>
<keyword evidence="13 19" id="KW-1133">Transmembrane helix</keyword>
<evidence type="ECO:0000256" key="3">
    <source>
        <dbReference type="ARBA" id="ARBA00007090"/>
    </source>
</evidence>
<dbReference type="SUPFAM" id="SSF53955">
    <property type="entry name" value="Lysozyme-like"/>
    <property type="match status" value="1"/>
</dbReference>
<keyword evidence="5" id="KW-0121">Carboxypeptidase</keyword>
<dbReference type="InterPro" id="IPR001264">
    <property type="entry name" value="Glyco_trans_51"/>
</dbReference>
<dbReference type="PANTHER" id="PTHR32282:SF27">
    <property type="entry name" value="PENICILLIN-BINDING PROTEIN 1A"/>
    <property type="match status" value="1"/>
</dbReference>
<dbReference type="FunFam" id="1.10.3810.10:FF:000001">
    <property type="entry name" value="Penicillin-binding protein 1A"/>
    <property type="match status" value="1"/>
</dbReference>
<dbReference type="Pfam" id="PF00912">
    <property type="entry name" value="Transgly"/>
    <property type="match status" value="1"/>
</dbReference>
<evidence type="ECO:0000256" key="8">
    <source>
        <dbReference type="ARBA" id="ARBA00022679"/>
    </source>
</evidence>
<dbReference type="GO" id="GO:0006508">
    <property type="term" value="P:proteolysis"/>
    <property type="evidence" value="ECO:0007669"/>
    <property type="project" value="UniProtKB-KW"/>
</dbReference>
<gene>
    <name evidence="22" type="ORF">SAMN05660330_00181</name>
</gene>
<dbReference type="GO" id="GO:0008360">
    <property type="term" value="P:regulation of cell shape"/>
    <property type="evidence" value="ECO:0007669"/>
    <property type="project" value="UniProtKB-KW"/>
</dbReference>
<evidence type="ECO:0000256" key="15">
    <source>
        <dbReference type="ARBA" id="ARBA00023268"/>
    </source>
</evidence>
<evidence type="ECO:0000256" key="10">
    <source>
        <dbReference type="ARBA" id="ARBA00022801"/>
    </source>
</evidence>
<keyword evidence="9 19" id="KW-0812">Transmembrane</keyword>
<comment type="catalytic activity">
    <reaction evidence="17">
        <text>Preferential cleavage: (Ac)2-L-Lys-D-Ala-|-D-Ala. Also transpeptidation of peptidyl-alanyl moieties that are N-acyl substituents of D-alanine.</text>
        <dbReference type="EC" id="3.4.16.4"/>
    </reaction>
</comment>
<dbReference type="InterPro" id="IPR001460">
    <property type="entry name" value="PCN-bd_Tpept"/>
</dbReference>
<dbReference type="GO" id="GO:0008658">
    <property type="term" value="F:penicillin binding"/>
    <property type="evidence" value="ECO:0007669"/>
    <property type="project" value="InterPro"/>
</dbReference>
<proteinExistence type="inferred from homology"/>
<sequence length="627" mass="68490">MSPTKRKSNPVKGKTKPAARRKIYTEKHVYLFLLITCLVQTGFLFTLLLVQMSLQIPDIGTVAKYQPAQATLIYDRRGDLVDRVFVENRTVVPLTKMSPYLAKAFVAAEDGRFFEHPGLDFFSVLRAAIINVKNGEKSQGGSTITQQVAKSLLLSPEKTYVRKFKEAILAWRIDKVLTKDEILFIYLNQIYLGEGTHGVEAAAQLYFGKSAAALSLGECALLAGLPQAPSRYSLFDHLDRAVERQKYVLNRMAADGYVSGGEARRAFDKKIELKNEGTTRSDDNGYYLQIVKKRARELLHVPLQTAGLKIYTCLDSRMQKSGAKAVRTGVVASKIRQERSGNKVGEELQGALVCVETATGKVRAVVGGTSFRQTPFDRATLARRPVGSTFKPFVYAAALTSGWSPQSIIEDSPVSITGSDGRRWQPKNYSGKYHGKTTLENALVHSLNAASVRLMQATGFKTVHRIAAGAGITAKLPPDLSLALGSADVSLLEMTSAYTAFAGNGTVSAPDFIEKIVFPDGSVRVIADSNKKNRVLTEEVNARMREMLRGVVTRGTGKKVRDVTGVSGGKTGTSNDNRDAWFIGYDNRYTTGVWVGFDHNHSMGAGESGGATAAPIWRDFMLHGGVN</sequence>
<dbReference type="PANTHER" id="PTHR32282">
    <property type="entry name" value="BINDING PROTEIN TRANSPEPTIDASE, PUTATIVE-RELATED"/>
    <property type="match status" value="1"/>
</dbReference>
<keyword evidence="14 19" id="KW-0472">Membrane</keyword>
<keyword evidence="6" id="KW-0645">Protease</keyword>
<keyword evidence="7" id="KW-0328">Glycosyltransferase</keyword>
<keyword evidence="12" id="KW-0573">Peptidoglycan synthesis</keyword>
<dbReference type="InterPro" id="IPR050396">
    <property type="entry name" value="Glycosyltr_51/Transpeptidase"/>
</dbReference>
<evidence type="ECO:0000256" key="6">
    <source>
        <dbReference type="ARBA" id="ARBA00022670"/>
    </source>
</evidence>
<dbReference type="NCBIfam" id="TIGR02074">
    <property type="entry name" value="PBP_1a_fam"/>
    <property type="match status" value="1"/>
</dbReference>
<evidence type="ECO:0000256" key="19">
    <source>
        <dbReference type="SAM" id="Phobius"/>
    </source>
</evidence>
<keyword evidence="15" id="KW-0511">Multifunctional enzyme</keyword>
<dbReference type="Pfam" id="PF00905">
    <property type="entry name" value="Transpeptidase"/>
    <property type="match status" value="1"/>
</dbReference>
<dbReference type="InterPro" id="IPR012338">
    <property type="entry name" value="Beta-lactam/transpept-like"/>
</dbReference>
<evidence type="ECO:0000256" key="11">
    <source>
        <dbReference type="ARBA" id="ARBA00022960"/>
    </source>
</evidence>
<dbReference type="UniPathway" id="UPA00219"/>
<comment type="pathway">
    <text evidence="2">Cell wall biogenesis; peptidoglycan biosynthesis.</text>
</comment>
<comment type="catalytic activity">
    <reaction evidence="18">
        <text>[GlcNAc-(1-&gt;4)-Mur2Ac(oyl-L-Ala-gamma-D-Glu-L-Lys-D-Ala-D-Ala)](n)-di-trans,octa-cis-undecaprenyl diphosphate + beta-D-GlcNAc-(1-&gt;4)-Mur2Ac(oyl-L-Ala-gamma-D-Glu-L-Lys-D-Ala-D-Ala)-di-trans,octa-cis-undecaprenyl diphosphate = [GlcNAc-(1-&gt;4)-Mur2Ac(oyl-L-Ala-gamma-D-Glu-L-Lys-D-Ala-D-Ala)](n+1)-di-trans,octa-cis-undecaprenyl diphosphate + di-trans,octa-cis-undecaprenyl diphosphate + H(+)</text>
        <dbReference type="Rhea" id="RHEA:23708"/>
        <dbReference type="Rhea" id="RHEA-COMP:9602"/>
        <dbReference type="Rhea" id="RHEA-COMP:9603"/>
        <dbReference type="ChEBI" id="CHEBI:15378"/>
        <dbReference type="ChEBI" id="CHEBI:58405"/>
        <dbReference type="ChEBI" id="CHEBI:60033"/>
        <dbReference type="ChEBI" id="CHEBI:78435"/>
        <dbReference type="EC" id="2.4.99.28"/>
    </reaction>
</comment>
<dbReference type="RefSeq" id="WP_092218816.1">
    <property type="nucleotide sequence ID" value="NZ_FNJI01000001.1"/>
</dbReference>
<keyword evidence="23" id="KW-1185">Reference proteome</keyword>
<dbReference type="GO" id="GO:0030288">
    <property type="term" value="C:outer membrane-bounded periplasmic space"/>
    <property type="evidence" value="ECO:0007669"/>
    <property type="project" value="TreeGrafter"/>
</dbReference>
<feature type="domain" description="Penicillin-binding protein transpeptidase" evidence="20">
    <location>
        <begin position="350"/>
        <end position="621"/>
    </location>
</feature>
<keyword evidence="8" id="KW-0808">Transferase</keyword>
<feature type="transmembrane region" description="Helical" evidence="19">
    <location>
        <begin position="29"/>
        <end position="50"/>
    </location>
</feature>
<evidence type="ECO:0000256" key="1">
    <source>
        <dbReference type="ARBA" id="ARBA00004370"/>
    </source>
</evidence>
<evidence type="ECO:0000256" key="13">
    <source>
        <dbReference type="ARBA" id="ARBA00022989"/>
    </source>
</evidence>
<name>A0A1H0J7S5_9BACT</name>
<dbReference type="SUPFAM" id="SSF56601">
    <property type="entry name" value="beta-lactamase/transpeptidase-like"/>
    <property type="match status" value="1"/>
</dbReference>
<keyword evidence="16" id="KW-0961">Cell wall biogenesis/degradation</keyword>
<dbReference type="Proteomes" id="UP000199073">
    <property type="component" value="Unassembled WGS sequence"/>
</dbReference>
<dbReference type="GO" id="GO:0008955">
    <property type="term" value="F:peptidoglycan glycosyltransferase activity"/>
    <property type="evidence" value="ECO:0007669"/>
    <property type="project" value="UniProtKB-EC"/>
</dbReference>
<dbReference type="AlphaFoldDB" id="A0A1H0J7S5"/>
<comment type="similarity">
    <text evidence="3">In the C-terminal section; belongs to the transpeptidase family.</text>
</comment>